<evidence type="ECO:0000256" key="5">
    <source>
        <dbReference type="ARBA" id="ARBA00022801"/>
    </source>
</evidence>
<keyword evidence="2 7" id="KW-0819">tRNA processing</keyword>
<dbReference type="InterPro" id="IPR014721">
    <property type="entry name" value="Ribsml_uS5_D2-typ_fold_subgr"/>
</dbReference>
<evidence type="ECO:0000256" key="1">
    <source>
        <dbReference type="ARBA" id="ARBA00002663"/>
    </source>
</evidence>
<organism evidence="9 10">
    <name type="scientific">Geothermobacter hydrogeniphilus</name>
    <dbReference type="NCBI Taxonomy" id="1969733"/>
    <lineage>
        <taxon>Bacteria</taxon>
        <taxon>Pseudomonadati</taxon>
        <taxon>Thermodesulfobacteriota</taxon>
        <taxon>Desulfuromonadia</taxon>
        <taxon>Desulfuromonadales</taxon>
        <taxon>Geothermobacteraceae</taxon>
        <taxon>Geothermobacter</taxon>
    </lineage>
</organism>
<comment type="function">
    <text evidence="1 7">RNaseP catalyzes the removal of the 5'-leader sequence from pre-tRNA to produce the mature 5'-terminus. It can also cleave other RNA substrates such as 4.5S RNA. The protein component plays an auxiliary but essential role in vivo by binding to the 5'-leader sequence and broadening the substrate specificity of the ribozyme.</text>
</comment>
<dbReference type="Pfam" id="PF00825">
    <property type="entry name" value="Ribonuclease_P"/>
    <property type="match status" value="1"/>
</dbReference>
<dbReference type="HAMAP" id="MF_00227">
    <property type="entry name" value="RNase_P"/>
    <property type="match status" value="1"/>
</dbReference>
<dbReference type="GO" id="GO:0042781">
    <property type="term" value="F:3'-tRNA processing endoribonuclease activity"/>
    <property type="evidence" value="ECO:0007669"/>
    <property type="project" value="TreeGrafter"/>
</dbReference>
<keyword evidence="6 7" id="KW-0694">RNA-binding</keyword>
<evidence type="ECO:0000256" key="3">
    <source>
        <dbReference type="ARBA" id="ARBA00022722"/>
    </source>
</evidence>
<sequence length="119" mass="13945">MTESRVGRRGQTFPAAHRLKNRQDFLQCKKMGRKVHTSHFLIFIEQHQRPGPSRLGLTVSRKVGNAVVRNRVKRLVREFFRTRYHQLAANCSYSVIAKRNAGEIKFEDLCRQLQVLLKQ</sequence>
<dbReference type="EC" id="3.1.26.5" evidence="7 8"/>
<comment type="subunit">
    <text evidence="7">Consists of a catalytic RNA component (M1 or rnpB) and a protein subunit.</text>
</comment>
<evidence type="ECO:0000256" key="8">
    <source>
        <dbReference type="NCBIfam" id="TIGR00188"/>
    </source>
</evidence>
<dbReference type="PROSITE" id="PS00648">
    <property type="entry name" value="RIBONUCLEASE_P"/>
    <property type="match status" value="1"/>
</dbReference>
<evidence type="ECO:0000256" key="4">
    <source>
        <dbReference type="ARBA" id="ARBA00022759"/>
    </source>
</evidence>
<protein>
    <recommendedName>
        <fullName evidence="7 8">Ribonuclease P protein component</fullName>
        <shortName evidence="7">RNase P protein</shortName>
        <shortName evidence="7">RNaseP protein</shortName>
        <ecNumber evidence="7 8">3.1.26.5</ecNumber>
    </recommendedName>
    <alternativeName>
        <fullName evidence="7">Protein C5</fullName>
    </alternativeName>
</protein>
<reference evidence="9 10" key="1">
    <citation type="journal article" date="2018" name="Genome Announc.">
        <title>Genome Sequence of Geothermobacter sp. HR-1 Iron Reducer from the Loihi Seamount.</title>
        <authorList>
            <person name="Smith H."/>
            <person name="Abuyen K."/>
            <person name="Tremblay J."/>
            <person name="Savalia P."/>
            <person name="Perez-Rodriguez I."/>
            <person name="Emerson D."/>
            <person name="Tully B."/>
            <person name="Amend J."/>
        </authorList>
    </citation>
    <scope>NUCLEOTIDE SEQUENCE [LARGE SCALE GENOMIC DNA]</scope>
    <source>
        <strain evidence="9 10">HR-1</strain>
    </source>
</reference>
<dbReference type="GO" id="GO:0004526">
    <property type="term" value="F:ribonuclease P activity"/>
    <property type="evidence" value="ECO:0007669"/>
    <property type="project" value="UniProtKB-UniRule"/>
</dbReference>
<keyword evidence="5 7" id="KW-0378">Hydrolase</keyword>
<dbReference type="NCBIfam" id="TIGR00188">
    <property type="entry name" value="rnpA"/>
    <property type="match status" value="1"/>
</dbReference>
<dbReference type="InterPro" id="IPR000100">
    <property type="entry name" value="RNase_P"/>
</dbReference>
<dbReference type="InterPro" id="IPR020568">
    <property type="entry name" value="Ribosomal_Su5_D2-typ_SF"/>
</dbReference>
<dbReference type="GO" id="GO:0000049">
    <property type="term" value="F:tRNA binding"/>
    <property type="evidence" value="ECO:0007669"/>
    <property type="project" value="UniProtKB-UniRule"/>
</dbReference>
<dbReference type="EMBL" id="PPFX01000013">
    <property type="protein sequence ID" value="PNU20392.1"/>
    <property type="molecule type" value="Genomic_DNA"/>
</dbReference>
<evidence type="ECO:0000256" key="7">
    <source>
        <dbReference type="HAMAP-Rule" id="MF_00227"/>
    </source>
</evidence>
<dbReference type="PANTHER" id="PTHR33992">
    <property type="entry name" value="RIBONUCLEASE P PROTEIN COMPONENT"/>
    <property type="match status" value="1"/>
</dbReference>
<dbReference type="AlphaFoldDB" id="A0A2K2HAR4"/>
<gene>
    <name evidence="7 9" type="primary">rnpA</name>
    <name evidence="9" type="ORF">C2E25_07455</name>
</gene>
<keyword evidence="3 7" id="KW-0540">Nuclease</keyword>
<dbReference type="GO" id="GO:0030677">
    <property type="term" value="C:ribonuclease P complex"/>
    <property type="evidence" value="ECO:0007669"/>
    <property type="project" value="TreeGrafter"/>
</dbReference>
<accession>A0A2K2HAR4</accession>
<dbReference type="PANTHER" id="PTHR33992:SF1">
    <property type="entry name" value="RIBONUCLEASE P PROTEIN COMPONENT"/>
    <property type="match status" value="1"/>
</dbReference>
<evidence type="ECO:0000256" key="2">
    <source>
        <dbReference type="ARBA" id="ARBA00022694"/>
    </source>
</evidence>
<comment type="catalytic activity">
    <reaction evidence="7">
        <text>Endonucleolytic cleavage of RNA, removing 5'-extranucleotides from tRNA precursor.</text>
        <dbReference type="EC" id="3.1.26.5"/>
    </reaction>
</comment>
<name>A0A2K2HAR4_9BACT</name>
<keyword evidence="4 7" id="KW-0255">Endonuclease</keyword>
<comment type="similarity">
    <text evidence="7">Belongs to the RnpA family.</text>
</comment>
<dbReference type="GO" id="GO:0001682">
    <property type="term" value="P:tRNA 5'-leader removal"/>
    <property type="evidence" value="ECO:0007669"/>
    <property type="project" value="UniProtKB-UniRule"/>
</dbReference>
<dbReference type="InterPro" id="IPR020539">
    <property type="entry name" value="RNase_P_CS"/>
</dbReference>
<evidence type="ECO:0000313" key="9">
    <source>
        <dbReference type="EMBL" id="PNU20392.1"/>
    </source>
</evidence>
<evidence type="ECO:0000313" key="10">
    <source>
        <dbReference type="Proteomes" id="UP000236340"/>
    </source>
</evidence>
<dbReference type="Gene3D" id="3.30.230.10">
    <property type="match status" value="1"/>
</dbReference>
<proteinExistence type="inferred from homology"/>
<dbReference type="Proteomes" id="UP000236340">
    <property type="component" value="Unassembled WGS sequence"/>
</dbReference>
<comment type="caution">
    <text evidence="9">The sequence shown here is derived from an EMBL/GenBank/DDBJ whole genome shotgun (WGS) entry which is preliminary data.</text>
</comment>
<evidence type="ECO:0000256" key="6">
    <source>
        <dbReference type="ARBA" id="ARBA00022884"/>
    </source>
</evidence>
<dbReference type="SUPFAM" id="SSF54211">
    <property type="entry name" value="Ribosomal protein S5 domain 2-like"/>
    <property type="match status" value="1"/>
</dbReference>